<dbReference type="Pfam" id="PF10926">
    <property type="entry name" value="DUF2800"/>
    <property type="match status" value="1"/>
</dbReference>
<dbReference type="AlphaFoldDB" id="A0A1V0UPY6"/>
<dbReference type="EMBL" id="CP020557">
    <property type="protein sequence ID" value="ARF67244.1"/>
    <property type="molecule type" value="Genomic_DNA"/>
</dbReference>
<dbReference type="Gene3D" id="3.90.320.10">
    <property type="match status" value="1"/>
</dbReference>
<dbReference type="InterPro" id="IPR021229">
    <property type="entry name" value="DUF2800"/>
</dbReference>
<proteinExistence type="predicted"/>
<dbReference type="Proteomes" id="UP000192727">
    <property type="component" value="Chromosome"/>
</dbReference>
<sequence length="395" mass="44546">MSGHTERAHALLSASSASRWIACPPSARLTEGIPDRRNKYSDEGVVAHELAELKLRRKITVCNAKQRKDIDQKIEEIKAKEYYCAEMENYISEYVDRVGGIFLEHKARSNEVIVSLEESIDYSQWVPEGFGTGDVVLISDGVVEVIDLKYGKVPVSAIGNPQIRLYALGAWEAYNWLYEIDKVRMTIIQPRLDSITTEELTVKELLEWAEDVIRPAAKLAYAGEGEFKPGDHCRWCKVKGNCRARAEENMKAVQQEFQDPALLSDEEIGSTLFVAQQLKAWAKDIEDYAKEKALSGGNIPQWKLVKGRSNRSITDKEKAVSRLEAAKIDPDKYLKPQELLGIGALEKQLDKKQLNNLIGDLIVKPQGKPTLVPETDPRPEFNSLEQEFANINMED</sequence>
<reference evidence="1 2" key="1">
    <citation type="submission" date="2017-03" db="EMBL/GenBank/DDBJ databases">
        <title>Paenibacillus larvae genome sequencing.</title>
        <authorList>
            <person name="Dingman D.W."/>
        </authorList>
    </citation>
    <scope>NUCLEOTIDE SEQUENCE [LARGE SCALE GENOMIC DNA]</scope>
    <source>
        <strain evidence="1 2">SAG 10367</strain>
    </source>
</reference>
<accession>A0A1V0UPY6</accession>
<organism evidence="1 2">
    <name type="scientific">Paenibacillus larvae subsp. pulvifaciens</name>
    <dbReference type="NCBI Taxonomy" id="1477"/>
    <lineage>
        <taxon>Bacteria</taxon>
        <taxon>Bacillati</taxon>
        <taxon>Bacillota</taxon>
        <taxon>Bacilli</taxon>
        <taxon>Bacillales</taxon>
        <taxon>Paenibacillaceae</taxon>
        <taxon>Paenibacillus</taxon>
    </lineage>
</organism>
<dbReference type="InterPro" id="IPR011604">
    <property type="entry name" value="PDDEXK-like_dom_sf"/>
</dbReference>
<dbReference type="RefSeq" id="WP_083038863.1">
    <property type="nucleotide sequence ID" value="NZ_CP020557.1"/>
</dbReference>
<gene>
    <name evidence="1" type="ORF">B7C51_04550</name>
</gene>
<evidence type="ECO:0000313" key="1">
    <source>
        <dbReference type="EMBL" id="ARF67244.1"/>
    </source>
</evidence>
<evidence type="ECO:0000313" key="2">
    <source>
        <dbReference type="Proteomes" id="UP000192727"/>
    </source>
</evidence>
<name>A0A1V0UPY6_9BACL</name>
<evidence type="ECO:0008006" key="3">
    <source>
        <dbReference type="Google" id="ProtNLM"/>
    </source>
</evidence>
<protein>
    <recommendedName>
        <fullName evidence="3">DUF2800 domain-containing protein</fullName>
    </recommendedName>
</protein>